<protein>
    <submittedName>
        <fullName evidence="2">Cyclin-dependent kinase 11B</fullName>
    </submittedName>
</protein>
<dbReference type="Proteomes" id="UP000314294">
    <property type="component" value="Unassembled WGS sequence"/>
</dbReference>
<keyword evidence="2" id="KW-0808">Transferase</keyword>
<feature type="compositionally biased region" description="Low complexity" evidence="1">
    <location>
        <begin position="292"/>
        <end position="320"/>
    </location>
</feature>
<feature type="compositionally biased region" description="Basic and acidic residues" evidence="1">
    <location>
        <begin position="132"/>
        <end position="237"/>
    </location>
</feature>
<dbReference type="AlphaFoldDB" id="A0A4Z2GR74"/>
<feature type="compositionally biased region" description="Acidic residues" evidence="1">
    <location>
        <begin position="337"/>
        <end position="353"/>
    </location>
</feature>
<proteinExistence type="predicted"/>
<keyword evidence="3" id="KW-1185">Reference proteome</keyword>
<evidence type="ECO:0000313" key="2">
    <source>
        <dbReference type="EMBL" id="TNN55212.1"/>
    </source>
</evidence>
<evidence type="ECO:0000256" key="1">
    <source>
        <dbReference type="SAM" id="MobiDB-lite"/>
    </source>
</evidence>
<feature type="compositionally biased region" description="Acidic residues" evidence="1">
    <location>
        <begin position="370"/>
        <end position="410"/>
    </location>
</feature>
<sequence>MGDEKETWKVKTLDEILQEKRRRRELEEKTDPKRQKNFTPIPVPQSDDREAKRDTPEEGELRDQKMEITIRNSPYTREDSTEDRPEEDDSLAIKPPQQIARKDKSHHRKEEKRKEKRRHRSTSAEGVAKQARPKDKEKERENERRKRQWEEDKARRDWERQKRREQARAHSRRERDRLEQVERQRERDRKLREQQKEQRELKERERRAEERRKERGGRREVPSHHRMLPDEYGDKPKQSHHSRSPPRIPRDRADLSEPRKIEPSGSGSDEEDDEEEESSSQSEGEEEEEGEGSVSGSGRSEQSAGNAGGSSSPAAAAAAPVPRHRGFNSVASPLSEDVSEAEQSAEEFEDEREIVDHVPAVPESSRFDNDSEESGEDMGVEVEREEEEEEEEEDDDDDVEADEEEEDGVIEGDVTPQSQTHSRSPTPEENYIPDSPPISPVELKKELPKYLPALQVGTDATRKNICIYDARYRHVEVFNPIIRVRTVMENLEKSWNFKMVISRPGKDMEKI</sequence>
<reference evidence="2 3" key="1">
    <citation type="submission" date="2019-03" db="EMBL/GenBank/DDBJ databases">
        <title>First draft genome of Liparis tanakae, snailfish: a comprehensive survey of snailfish specific genes.</title>
        <authorList>
            <person name="Kim W."/>
            <person name="Song I."/>
            <person name="Jeong J.-H."/>
            <person name="Kim D."/>
            <person name="Kim S."/>
            <person name="Ryu S."/>
            <person name="Song J.Y."/>
            <person name="Lee S.K."/>
        </authorList>
    </citation>
    <scope>NUCLEOTIDE SEQUENCE [LARGE SCALE GENOMIC DNA]</scope>
    <source>
        <tissue evidence="2">Muscle</tissue>
    </source>
</reference>
<organism evidence="2 3">
    <name type="scientific">Liparis tanakae</name>
    <name type="common">Tanaka's snailfish</name>
    <dbReference type="NCBI Taxonomy" id="230148"/>
    <lineage>
        <taxon>Eukaryota</taxon>
        <taxon>Metazoa</taxon>
        <taxon>Chordata</taxon>
        <taxon>Craniata</taxon>
        <taxon>Vertebrata</taxon>
        <taxon>Euteleostomi</taxon>
        <taxon>Actinopterygii</taxon>
        <taxon>Neopterygii</taxon>
        <taxon>Teleostei</taxon>
        <taxon>Neoteleostei</taxon>
        <taxon>Acanthomorphata</taxon>
        <taxon>Eupercaria</taxon>
        <taxon>Perciformes</taxon>
        <taxon>Cottioidei</taxon>
        <taxon>Cottales</taxon>
        <taxon>Liparidae</taxon>
        <taxon>Liparis</taxon>
    </lineage>
</organism>
<comment type="caution">
    <text evidence="2">The sequence shown here is derived from an EMBL/GenBank/DDBJ whole genome shotgun (WGS) entry which is preliminary data.</text>
</comment>
<name>A0A4Z2GR74_9TELE</name>
<keyword evidence="2" id="KW-0418">Kinase</keyword>
<accession>A0A4Z2GR74</accession>
<feature type="compositionally biased region" description="Polar residues" evidence="1">
    <location>
        <begin position="415"/>
        <end position="427"/>
    </location>
</feature>
<dbReference type="OrthoDB" id="9644176at2759"/>
<gene>
    <name evidence="2" type="primary">Cdk11b</name>
    <name evidence="2" type="ORF">EYF80_034565</name>
</gene>
<feature type="compositionally biased region" description="Basic and acidic residues" evidence="1">
    <location>
        <begin position="19"/>
        <end position="34"/>
    </location>
</feature>
<feature type="compositionally biased region" description="Acidic residues" evidence="1">
    <location>
        <begin position="268"/>
        <end position="291"/>
    </location>
</feature>
<feature type="compositionally biased region" description="Basic and acidic residues" evidence="1">
    <location>
        <begin position="248"/>
        <end position="262"/>
    </location>
</feature>
<dbReference type="GO" id="GO:0016301">
    <property type="term" value="F:kinase activity"/>
    <property type="evidence" value="ECO:0007669"/>
    <property type="project" value="UniProtKB-KW"/>
</dbReference>
<feature type="compositionally biased region" description="Basic and acidic residues" evidence="1">
    <location>
        <begin position="46"/>
        <end position="68"/>
    </location>
</feature>
<dbReference type="EMBL" id="SRLO01000462">
    <property type="protein sequence ID" value="TNN55212.1"/>
    <property type="molecule type" value="Genomic_DNA"/>
</dbReference>
<feature type="region of interest" description="Disordered" evidence="1">
    <location>
        <begin position="19"/>
        <end position="435"/>
    </location>
</feature>
<evidence type="ECO:0000313" key="3">
    <source>
        <dbReference type="Proteomes" id="UP000314294"/>
    </source>
</evidence>
<feature type="compositionally biased region" description="Basic residues" evidence="1">
    <location>
        <begin position="103"/>
        <end position="121"/>
    </location>
</feature>